<evidence type="ECO:0000313" key="2">
    <source>
        <dbReference type="Proteomes" id="UP001163046"/>
    </source>
</evidence>
<dbReference type="AlphaFoldDB" id="A0A9W9ZBR5"/>
<keyword evidence="2" id="KW-1185">Reference proteome</keyword>
<accession>A0A9W9ZBR5</accession>
<comment type="caution">
    <text evidence="1">The sequence shown here is derived from an EMBL/GenBank/DDBJ whole genome shotgun (WGS) entry which is preliminary data.</text>
</comment>
<reference evidence="1" key="1">
    <citation type="submission" date="2023-01" db="EMBL/GenBank/DDBJ databases">
        <title>Genome assembly of the deep-sea coral Lophelia pertusa.</title>
        <authorList>
            <person name="Herrera S."/>
            <person name="Cordes E."/>
        </authorList>
    </citation>
    <scope>NUCLEOTIDE SEQUENCE</scope>
    <source>
        <strain evidence="1">USNM1676648</strain>
        <tissue evidence="1">Polyp</tissue>
    </source>
</reference>
<proteinExistence type="predicted"/>
<organism evidence="1 2">
    <name type="scientific">Desmophyllum pertusum</name>
    <dbReference type="NCBI Taxonomy" id="174260"/>
    <lineage>
        <taxon>Eukaryota</taxon>
        <taxon>Metazoa</taxon>
        <taxon>Cnidaria</taxon>
        <taxon>Anthozoa</taxon>
        <taxon>Hexacorallia</taxon>
        <taxon>Scleractinia</taxon>
        <taxon>Caryophylliina</taxon>
        <taxon>Caryophylliidae</taxon>
        <taxon>Desmophyllum</taxon>
    </lineage>
</organism>
<sequence length="120" mass="13865">MKSKTYGYIYREPLATLGGSGVLPTVPPERPITLKMEDATKTPPGAHSHEVTLIPDEVKLAKGRKRYFRKTTTPGAGHQHTITVFWRNGFWMIQRCDDYDDRQYRCKDRHGKYLIEDINV</sequence>
<name>A0A9W9ZBR5_9CNID</name>
<evidence type="ECO:0000313" key="1">
    <source>
        <dbReference type="EMBL" id="KAJ7378064.1"/>
    </source>
</evidence>
<dbReference type="EMBL" id="MU826369">
    <property type="protein sequence ID" value="KAJ7378064.1"/>
    <property type="molecule type" value="Genomic_DNA"/>
</dbReference>
<protein>
    <submittedName>
        <fullName evidence="1">Uncharacterized protein</fullName>
    </submittedName>
</protein>
<gene>
    <name evidence="1" type="ORF">OS493_024726</name>
</gene>
<dbReference type="Proteomes" id="UP001163046">
    <property type="component" value="Unassembled WGS sequence"/>
</dbReference>